<proteinExistence type="predicted"/>
<organism evidence="9 10">
    <name type="scientific">Kineococcus radiotolerans</name>
    <dbReference type="NCBI Taxonomy" id="131568"/>
    <lineage>
        <taxon>Bacteria</taxon>
        <taxon>Bacillati</taxon>
        <taxon>Actinomycetota</taxon>
        <taxon>Actinomycetes</taxon>
        <taxon>Kineosporiales</taxon>
        <taxon>Kineosporiaceae</taxon>
        <taxon>Kineococcus</taxon>
    </lineage>
</organism>
<evidence type="ECO:0000259" key="8">
    <source>
        <dbReference type="Pfam" id="PF06271"/>
    </source>
</evidence>
<dbReference type="AlphaFoldDB" id="A0A7W4TMB5"/>
<feature type="transmembrane region" description="Helical" evidence="7">
    <location>
        <begin position="104"/>
        <end position="124"/>
    </location>
</feature>
<dbReference type="InterPro" id="IPR010432">
    <property type="entry name" value="RDD"/>
</dbReference>
<comment type="subcellular location">
    <subcellularLocation>
        <location evidence="1">Cell membrane</location>
        <topology evidence="1">Multi-pass membrane protein</topology>
    </subcellularLocation>
</comment>
<dbReference type="Pfam" id="PF06271">
    <property type="entry name" value="RDD"/>
    <property type="match status" value="1"/>
</dbReference>
<dbReference type="PANTHER" id="PTHR36115">
    <property type="entry name" value="PROLINE-RICH ANTIGEN HOMOLOG-RELATED"/>
    <property type="match status" value="1"/>
</dbReference>
<dbReference type="GO" id="GO:0005886">
    <property type="term" value="C:plasma membrane"/>
    <property type="evidence" value="ECO:0007669"/>
    <property type="project" value="UniProtKB-SubCell"/>
</dbReference>
<evidence type="ECO:0000256" key="6">
    <source>
        <dbReference type="SAM" id="MobiDB-lite"/>
    </source>
</evidence>
<keyword evidence="5 7" id="KW-0472">Membrane</keyword>
<reference evidence="9 10" key="2">
    <citation type="submission" date="2020-08" db="EMBL/GenBank/DDBJ databases">
        <authorList>
            <person name="Partida-Martinez L."/>
            <person name="Huntemann M."/>
            <person name="Clum A."/>
            <person name="Wang J."/>
            <person name="Palaniappan K."/>
            <person name="Ritter S."/>
            <person name="Chen I.-M."/>
            <person name="Stamatis D."/>
            <person name="Reddy T."/>
            <person name="O'Malley R."/>
            <person name="Daum C."/>
            <person name="Shapiro N."/>
            <person name="Ivanova N."/>
            <person name="Kyrpides N."/>
            <person name="Woyke T."/>
        </authorList>
    </citation>
    <scope>NUCLEOTIDE SEQUENCE [LARGE SCALE GENOMIC DNA]</scope>
    <source>
        <strain evidence="9 10">AS2.23</strain>
    </source>
</reference>
<feature type="compositionally biased region" description="Low complexity" evidence="6">
    <location>
        <begin position="8"/>
        <end position="21"/>
    </location>
</feature>
<keyword evidence="2" id="KW-1003">Cell membrane</keyword>
<feature type="transmembrane region" description="Helical" evidence="7">
    <location>
        <begin position="71"/>
        <end position="92"/>
    </location>
</feature>
<keyword evidence="3 7" id="KW-0812">Transmembrane</keyword>
<protein>
    <submittedName>
        <fullName evidence="9">Putative RDD family membrane protein YckC</fullName>
    </submittedName>
</protein>
<evidence type="ECO:0000256" key="2">
    <source>
        <dbReference type="ARBA" id="ARBA00022475"/>
    </source>
</evidence>
<keyword evidence="4 7" id="KW-1133">Transmembrane helix</keyword>
<dbReference type="OMA" id="PALIWDR"/>
<evidence type="ECO:0000256" key="7">
    <source>
        <dbReference type="SAM" id="Phobius"/>
    </source>
</evidence>
<evidence type="ECO:0000256" key="5">
    <source>
        <dbReference type="ARBA" id="ARBA00023136"/>
    </source>
</evidence>
<evidence type="ECO:0000313" key="9">
    <source>
        <dbReference type="EMBL" id="MBB2901596.1"/>
    </source>
</evidence>
<name>A0A7W4TMB5_KINRA</name>
<dbReference type="PANTHER" id="PTHR36115:SF6">
    <property type="entry name" value="PROLINE-RICH ANTIGEN HOMOLOG"/>
    <property type="match status" value="1"/>
</dbReference>
<comment type="caution">
    <text evidence="9">The sequence shown here is derived from an EMBL/GenBank/DDBJ whole genome shotgun (WGS) entry which is preliminary data.</text>
</comment>
<dbReference type="InterPro" id="IPR016795">
    <property type="entry name" value="UCP021697"/>
</dbReference>
<evidence type="ECO:0000256" key="1">
    <source>
        <dbReference type="ARBA" id="ARBA00004651"/>
    </source>
</evidence>
<gene>
    <name evidence="9" type="ORF">FHR75_002411</name>
</gene>
<evidence type="ECO:0000313" key="10">
    <source>
        <dbReference type="Proteomes" id="UP000533269"/>
    </source>
</evidence>
<dbReference type="Proteomes" id="UP000533269">
    <property type="component" value="Unassembled WGS sequence"/>
</dbReference>
<feature type="transmembrane region" description="Helical" evidence="7">
    <location>
        <begin position="41"/>
        <end position="59"/>
    </location>
</feature>
<accession>A0A7W4TMB5</accession>
<feature type="domain" description="RDD" evidence="8">
    <location>
        <begin position="35"/>
        <end position="137"/>
    </location>
</feature>
<dbReference type="InterPro" id="IPR051791">
    <property type="entry name" value="Pra-immunoreactive"/>
</dbReference>
<dbReference type="EMBL" id="JACHVY010000002">
    <property type="protein sequence ID" value="MBB2901596.1"/>
    <property type="molecule type" value="Genomic_DNA"/>
</dbReference>
<feature type="region of interest" description="Disordered" evidence="6">
    <location>
        <begin position="1"/>
        <end position="21"/>
    </location>
</feature>
<reference evidence="9 10" key="1">
    <citation type="submission" date="2020-08" db="EMBL/GenBank/DDBJ databases">
        <title>The Agave Microbiome: Exploring the role of microbial communities in plant adaptations to desert environments.</title>
        <authorList>
            <person name="Partida-Martinez L.P."/>
        </authorList>
    </citation>
    <scope>NUCLEOTIDE SEQUENCE [LARGE SCALE GENOMIC DNA]</scope>
    <source>
        <strain evidence="9 10">AS2.23</strain>
    </source>
</reference>
<evidence type="ECO:0000256" key="3">
    <source>
        <dbReference type="ARBA" id="ARBA00022692"/>
    </source>
</evidence>
<sequence length="144" mass="14867">MPDGPSERPAGGPARPDAPAGVRLGLPAQGRGSVAGWGRRFLGVLVDWAVASVIARAFLSGLGVQFGPLLVFFAMHLLLVSTIGTTLGHAVAGVVVRRLDGRPVGFVAGAARALLLTLVIPAVVTDPDRRGLHDKAAQVVVVRR</sequence>
<evidence type="ECO:0000256" key="4">
    <source>
        <dbReference type="ARBA" id="ARBA00022989"/>
    </source>
</evidence>
<dbReference type="PIRSF" id="PIRSF021697">
    <property type="entry name" value="UCP021697"/>
    <property type="match status" value="1"/>
</dbReference>
<dbReference type="RefSeq" id="WP_012086987.1">
    <property type="nucleotide sequence ID" value="NZ_JACHVY010000002.1"/>
</dbReference>